<protein>
    <recommendedName>
        <fullName evidence="5">2-dehydropantoate 2-reductase</fullName>
        <ecNumber evidence="4">1.1.1.169</ecNumber>
    </recommendedName>
    <alternativeName>
        <fullName evidence="9">Ketopantoate reductase</fullName>
    </alternativeName>
</protein>
<dbReference type="PANTHER" id="PTHR43765:SF2">
    <property type="entry name" value="2-DEHYDROPANTOATE 2-REDUCTASE"/>
    <property type="match status" value="1"/>
</dbReference>
<organism evidence="14 15">
    <name type="scientific">Gulosibacter chungangensis</name>
    <dbReference type="NCBI Taxonomy" id="979746"/>
    <lineage>
        <taxon>Bacteria</taxon>
        <taxon>Bacillati</taxon>
        <taxon>Actinomycetota</taxon>
        <taxon>Actinomycetes</taxon>
        <taxon>Micrococcales</taxon>
        <taxon>Microbacteriaceae</taxon>
        <taxon>Gulosibacter</taxon>
    </lineage>
</organism>
<dbReference type="InterPro" id="IPR003710">
    <property type="entry name" value="ApbA"/>
</dbReference>
<dbReference type="InterPro" id="IPR036291">
    <property type="entry name" value="NAD(P)-bd_dom_sf"/>
</dbReference>
<dbReference type="GO" id="GO:0008677">
    <property type="term" value="F:2-dehydropantoate 2-reductase activity"/>
    <property type="evidence" value="ECO:0007669"/>
    <property type="project" value="UniProtKB-EC"/>
</dbReference>
<evidence type="ECO:0000256" key="4">
    <source>
        <dbReference type="ARBA" id="ARBA00013014"/>
    </source>
</evidence>
<dbReference type="GO" id="GO:0015940">
    <property type="term" value="P:pantothenate biosynthetic process"/>
    <property type="evidence" value="ECO:0007669"/>
    <property type="project" value="UniProtKB-KW"/>
</dbReference>
<name>A0A7J5BBV6_9MICO</name>
<dbReference type="SUPFAM" id="SSF48179">
    <property type="entry name" value="6-phosphogluconate dehydrogenase C-terminal domain-like"/>
    <property type="match status" value="1"/>
</dbReference>
<evidence type="ECO:0000256" key="1">
    <source>
        <dbReference type="ARBA" id="ARBA00002919"/>
    </source>
</evidence>
<keyword evidence="8" id="KW-0560">Oxidoreductase</keyword>
<dbReference type="PANTHER" id="PTHR43765">
    <property type="entry name" value="2-DEHYDROPANTOATE 2-REDUCTASE-RELATED"/>
    <property type="match status" value="1"/>
</dbReference>
<evidence type="ECO:0000259" key="12">
    <source>
        <dbReference type="Pfam" id="PF02558"/>
    </source>
</evidence>
<proteinExistence type="inferred from homology"/>
<feature type="domain" description="Ketopantoate reductase C-terminal" evidence="13">
    <location>
        <begin position="177"/>
        <end position="316"/>
    </location>
</feature>
<evidence type="ECO:0000256" key="3">
    <source>
        <dbReference type="ARBA" id="ARBA00007870"/>
    </source>
</evidence>
<dbReference type="InterPro" id="IPR013332">
    <property type="entry name" value="KPR_N"/>
</dbReference>
<dbReference type="AlphaFoldDB" id="A0A7J5BBV6"/>
<evidence type="ECO:0000313" key="15">
    <source>
        <dbReference type="Proteomes" id="UP000433493"/>
    </source>
</evidence>
<evidence type="ECO:0000256" key="2">
    <source>
        <dbReference type="ARBA" id="ARBA00004994"/>
    </source>
</evidence>
<comment type="function">
    <text evidence="1">Catalyzes the NADPH-dependent reduction of ketopantoate into pantoic acid.</text>
</comment>
<evidence type="ECO:0000256" key="11">
    <source>
        <dbReference type="SAM" id="MobiDB-lite"/>
    </source>
</evidence>
<evidence type="ECO:0000256" key="5">
    <source>
        <dbReference type="ARBA" id="ARBA00019465"/>
    </source>
</evidence>
<comment type="catalytic activity">
    <reaction evidence="10">
        <text>(R)-pantoate + NADP(+) = 2-dehydropantoate + NADPH + H(+)</text>
        <dbReference type="Rhea" id="RHEA:16233"/>
        <dbReference type="ChEBI" id="CHEBI:11561"/>
        <dbReference type="ChEBI" id="CHEBI:15378"/>
        <dbReference type="ChEBI" id="CHEBI:15980"/>
        <dbReference type="ChEBI" id="CHEBI:57783"/>
        <dbReference type="ChEBI" id="CHEBI:58349"/>
        <dbReference type="EC" id="1.1.1.169"/>
    </reaction>
</comment>
<dbReference type="InterPro" id="IPR050838">
    <property type="entry name" value="Ketopantoate_reductase"/>
</dbReference>
<feature type="domain" description="Ketopantoate reductase N-terminal" evidence="12">
    <location>
        <begin position="5"/>
        <end position="151"/>
    </location>
</feature>
<keyword evidence="6" id="KW-0566">Pantothenate biosynthesis</keyword>
<dbReference type="InterPro" id="IPR008927">
    <property type="entry name" value="6-PGluconate_DH-like_C_sf"/>
</dbReference>
<evidence type="ECO:0000313" key="14">
    <source>
        <dbReference type="EMBL" id="KAB1643604.1"/>
    </source>
</evidence>
<dbReference type="EMBL" id="WBKB01000003">
    <property type="protein sequence ID" value="KAB1643604.1"/>
    <property type="molecule type" value="Genomic_DNA"/>
</dbReference>
<dbReference type="Pfam" id="PF08546">
    <property type="entry name" value="ApbA_C"/>
    <property type="match status" value="1"/>
</dbReference>
<evidence type="ECO:0000256" key="8">
    <source>
        <dbReference type="ARBA" id="ARBA00023002"/>
    </source>
</evidence>
<dbReference type="Gene3D" id="1.10.1040.10">
    <property type="entry name" value="N-(1-d-carboxylethyl)-l-norvaline Dehydrogenase, domain 2"/>
    <property type="match status" value="1"/>
</dbReference>
<dbReference type="SUPFAM" id="SSF51735">
    <property type="entry name" value="NAD(P)-binding Rossmann-fold domains"/>
    <property type="match status" value="1"/>
</dbReference>
<keyword evidence="7" id="KW-0521">NADP</keyword>
<reference evidence="14 15" key="1">
    <citation type="submission" date="2019-09" db="EMBL/GenBank/DDBJ databases">
        <title>Phylogeny of genus Pseudoclavibacter and closely related genus.</title>
        <authorList>
            <person name="Li Y."/>
        </authorList>
    </citation>
    <scope>NUCLEOTIDE SEQUENCE [LARGE SCALE GENOMIC DNA]</scope>
    <source>
        <strain evidence="14 15">KCTC 13959</strain>
    </source>
</reference>
<keyword evidence="15" id="KW-1185">Reference proteome</keyword>
<dbReference type="Proteomes" id="UP000433493">
    <property type="component" value="Unassembled WGS sequence"/>
</dbReference>
<evidence type="ECO:0000259" key="13">
    <source>
        <dbReference type="Pfam" id="PF08546"/>
    </source>
</evidence>
<evidence type="ECO:0000256" key="7">
    <source>
        <dbReference type="ARBA" id="ARBA00022857"/>
    </source>
</evidence>
<dbReference type="InterPro" id="IPR013752">
    <property type="entry name" value="KPA_reductase"/>
</dbReference>
<dbReference type="InterPro" id="IPR013328">
    <property type="entry name" value="6PGD_dom2"/>
</dbReference>
<dbReference type="Gene3D" id="3.40.50.720">
    <property type="entry name" value="NAD(P)-binding Rossmann-like Domain"/>
    <property type="match status" value="1"/>
</dbReference>
<sequence>MRMRIAVIGVGAVGGALAALLDRAGHEVTAVVRPQTAAELAATGLLLTGARGEHRAQLPVSKTVPEDAELVLLAVRTYATESALRDHAEGIENRPVLLLQNGLAGPDLAAELLGRPDGAGVFAGLALFPATRLSSTAVRLTGLGGLRVGHAHPGEQALAAQIATILNSAIPSVAISNLRGALWSKLLVNHVNALPAITDLSVQAVCRHPLLRGILAQSLTEAVRVGDAQRIRFGGVGVIEPAHVAQIRAGQALQVVTGRLATAFGYVPNPASTLQSLRRGDPTEIDDLDGAVIRAAAEVRMRAPVHEAMVTLVHEVALKGQFFSATAVARRVTAWIASASNDNGLEMPSCGHDRTPGRPARKTPTVGRS</sequence>
<feature type="region of interest" description="Disordered" evidence="11">
    <location>
        <begin position="343"/>
        <end position="369"/>
    </location>
</feature>
<dbReference type="GO" id="GO:0005737">
    <property type="term" value="C:cytoplasm"/>
    <property type="evidence" value="ECO:0007669"/>
    <property type="project" value="TreeGrafter"/>
</dbReference>
<dbReference type="NCBIfam" id="TIGR00745">
    <property type="entry name" value="apbA_panE"/>
    <property type="match status" value="1"/>
</dbReference>
<dbReference type="EC" id="1.1.1.169" evidence="4"/>
<accession>A0A7J5BBV6</accession>
<gene>
    <name evidence="14" type="ORF">F8O05_06940</name>
</gene>
<comment type="caution">
    <text evidence="14">The sequence shown here is derived from an EMBL/GenBank/DDBJ whole genome shotgun (WGS) entry which is preliminary data.</text>
</comment>
<evidence type="ECO:0000256" key="6">
    <source>
        <dbReference type="ARBA" id="ARBA00022655"/>
    </source>
</evidence>
<evidence type="ECO:0000256" key="9">
    <source>
        <dbReference type="ARBA" id="ARBA00032024"/>
    </source>
</evidence>
<evidence type="ECO:0000256" key="10">
    <source>
        <dbReference type="ARBA" id="ARBA00048793"/>
    </source>
</evidence>
<dbReference type="Pfam" id="PF02558">
    <property type="entry name" value="ApbA"/>
    <property type="match status" value="1"/>
</dbReference>
<dbReference type="GO" id="GO:0050661">
    <property type="term" value="F:NADP binding"/>
    <property type="evidence" value="ECO:0007669"/>
    <property type="project" value="TreeGrafter"/>
</dbReference>
<dbReference type="OrthoDB" id="9796561at2"/>
<comment type="pathway">
    <text evidence="2">Cofactor biosynthesis; (R)-pantothenate biosynthesis; (R)-pantoate from 3-methyl-2-oxobutanoate: step 2/2.</text>
</comment>
<comment type="similarity">
    <text evidence="3">Belongs to the ketopantoate reductase family.</text>
</comment>